<accession>A0A832M3W9</accession>
<dbReference type="InterPro" id="IPR029063">
    <property type="entry name" value="SAM-dependent_MTases_sf"/>
</dbReference>
<organism evidence="4">
    <name type="scientific">Oscillatoriales cyanobacterium SpSt-402</name>
    <dbReference type="NCBI Taxonomy" id="2282168"/>
    <lineage>
        <taxon>Bacteria</taxon>
        <taxon>Bacillati</taxon>
        <taxon>Cyanobacteriota</taxon>
        <taxon>Cyanophyceae</taxon>
        <taxon>Oscillatoriophycideae</taxon>
        <taxon>Oscillatoriales</taxon>
    </lineage>
</organism>
<evidence type="ECO:0000313" key="4">
    <source>
        <dbReference type="EMBL" id="HGW95493.1"/>
    </source>
</evidence>
<keyword evidence="1 4" id="KW-0489">Methyltransferase</keyword>
<dbReference type="EMBL" id="DSRD01000903">
    <property type="protein sequence ID" value="HGW95493.1"/>
    <property type="molecule type" value="Genomic_DNA"/>
</dbReference>
<protein>
    <submittedName>
        <fullName evidence="4">Class I SAM-dependent methyltransferase</fullName>
    </submittedName>
</protein>
<dbReference type="Pfam" id="PF08242">
    <property type="entry name" value="Methyltransf_12"/>
    <property type="match status" value="1"/>
</dbReference>
<gene>
    <name evidence="4" type="ORF">ENR47_14625</name>
</gene>
<evidence type="ECO:0000259" key="3">
    <source>
        <dbReference type="Pfam" id="PF08242"/>
    </source>
</evidence>
<sequence length="254" mass="28451">MNMTWNKLLSPVRSLLAGLLCLGLMLWLINPAIAAPLTAPTPIYEQRPIHNPDGIGKFYMGREIAQVMGHQGAGWLERPSRELEEQPQKLIPQLGLKPTDVVADIGAGTGYFSFRIAPLVPAGKVLAVDVQPELIEILEYLQQEKQLSNVEPVLGTVNNPNLLPSSVDLAIMVDAYHEFEYPREMMIAIARSLKPNGRVVLVEYRAEDPRVFIKPLHKMSQRQVRKEMASVGLNWLETKKFLPQQHVMVFGKSA</sequence>
<name>A0A832M3W9_9CYAN</name>
<dbReference type="Gene3D" id="3.40.50.150">
    <property type="entry name" value="Vaccinia Virus protein VP39"/>
    <property type="match status" value="1"/>
</dbReference>
<feature type="domain" description="Methyltransferase type 12" evidence="3">
    <location>
        <begin position="104"/>
        <end position="199"/>
    </location>
</feature>
<evidence type="ECO:0000256" key="2">
    <source>
        <dbReference type="ARBA" id="ARBA00022679"/>
    </source>
</evidence>
<comment type="caution">
    <text evidence="4">The sequence shown here is derived from an EMBL/GenBank/DDBJ whole genome shotgun (WGS) entry which is preliminary data.</text>
</comment>
<dbReference type="SUPFAM" id="SSF53335">
    <property type="entry name" value="S-adenosyl-L-methionine-dependent methyltransferases"/>
    <property type="match status" value="1"/>
</dbReference>
<dbReference type="InterPro" id="IPR013217">
    <property type="entry name" value="Methyltransf_12"/>
</dbReference>
<proteinExistence type="predicted"/>
<dbReference type="GO" id="GO:0008168">
    <property type="term" value="F:methyltransferase activity"/>
    <property type="evidence" value="ECO:0007669"/>
    <property type="project" value="UniProtKB-KW"/>
</dbReference>
<dbReference type="PANTHER" id="PTHR44942">
    <property type="entry name" value="METHYLTRANSF_11 DOMAIN-CONTAINING PROTEIN"/>
    <property type="match status" value="1"/>
</dbReference>
<dbReference type="GO" id="GO:0032259">
    <property type="term" value="P:methylation"/>
    <property type="evidence" value="ECO:0007669"/>
    <property type="project" value="UniProtKB-KW"/>
</dbReference>
<dbReference type="InterPro" id="IPR051052">
    <property type="entry name" value="Diverse_substrate_MTase"/>
</dbReference>
<reference evidence="4" key="1">
    <citation type="journal article" date="2020" name="mSystems">
        <title>Genome- and Community-Level Interaction Insights into Carbon Utilization and Element Cycling Functions of Hydrothermarchaeota in Hydrothermal Sediment.</title>
        <authorList>
            <person name="Zhou Z."/>
            <person name="Liu Y."/>
            <person name="Xu W."/>
            <person name="Pan J."/>
            <person name="Luo Z.H."/>
            <person name="Li M."/>
        </authorList>
    </citation>
    <scope>NUCLEOTIDE SEQUENCE [LARGE SCALE GENOMIC DNA]</scope>
    <source>
        <strain evidence="4">SpSt-402</strain>
    </source>
</reference>
<dbReference type="PANTHER" id="PTHR44942:SF4">
    <property type="entry name" value="METHYLTRANSFERASE TYPE 11 DOMAIN-CONTAINING PROTEIN"/>
    <property type="match status" value="1"/>
</dbReference>
<dbReference type="CDD" id="cd02440">
    <property type="entry name" value="AdoMet_MTases"/>
    <property type="match status" value="1"/>
</dbReference>
<dbReference type="AlphaFoldDB" id="A0A832M3W9"/>
<evidence type="ECO:0000256" key="1">
    <source>
        <dbReference type="ARBA" id="ARBA00022603"/>
    </source>
</evidence>
<keyword evidence="2 4" id="KW-0808">Transferase</keyword>